<evidence type="ECO:0000313" key="1">
    <source>
        <dbReference type="EMBL" id="GGN20041.1"/>
    </source>
</evidence>
<dbReference type="AlphaFoldDB" id="A0A918CTB9"/>
<reference evidence="1" key="2">
    <citation type="submission" date="2020-09" db="EMBL/GenBank/DDBJ databases">
        <authorList>
            <person name="Sun Q."/>
            <person name="Zhou Y."/>
        </authorList>
    </citation>
    <scope>NUCLEOTIDE SEQUENCE</scope>
    <source>
        <strain evidence="1">CGMCC 4.7110</strain>
    </source>
</reference>
<dbReference type="Proteomes" id="UP000653411">
    <property type="component" value="Unassembled WGS sequence"/>
</dbReference>
<proteinExistence type="predicted"/>
<organism evidence="1 2">
    <name type="scientific">Streptomyces fuscichromogenes</name>
    <dbReference type="NCBI Taxonomy" id="1324013"/>
    <lineage>
        <taxon>Bacteria</taxon>
        <taxon>Bacillati</taxon>
        <taxon>Actinomycetota</taxon>
        <taxon>Actinomycetes</taxon>
        <taxon>Kitasatosporales</taxon>
        <taxon>Streptomycetaceae</taxon>
        <taxon>Streptomyces</taxon>
    </lineage>
</organism>
<comment type="caution">
    <text evidence="1">The sequence shown here is derived from an EMBL/GenBank/DDBJ whole genome shotgun (WGS) entry which is preliminary data.</text>
</comment>
<reference evidence="1" key="1">
    <citation type="journal article" date="2014" name="Int. J. Syst. Evol. Microbiol.">
        <title>Complete genome sequence of Corynebacterium casei LMG S-19264T (=DSM 44701T), isolated from a smear-ripened cheese.</title>
        <authorList>
            <consortium name="US DOE Joint Genome Institute (JGI-PGF)"/>
            <person name="Walter F."/>
            <person name="Albersmeier A."/>
            <person name="Kalinowski J."/>
            <person name="Ruckert C."/>
        </authorList>
    </citation>
    <scope>NUCLEOTIDE SEQUENCE</scope>
    <source>
        <strain evidence="1">CGMCC 4.7110</strain>
    </source>
</reference>
<evidence type="ECO:0000313" key="2">
    <source>
        <dbReference type="Proteomes" id="UP000653411"/>
    </source>
</evidence>
<sequence length="82" mass="8382">MDASGVEDAFDAAFAARSAEVPSPVPAAHYAAVTAARTTRHGAVGAISDCPAVREPCSAARRQGRTRAQVLFQPPLGGAHVL</sequence>
<name>A0A918CTB9_9ACTN</name>
<dbReference type="EMBL" id="BMML01000011">
    <property type="protein sequence ID" value="GGN20041.1"/>
    <property type="molecule type" value="Genomic_DNA"/>
</dbReference>
<gene>
    <name evidence="1" type="ORF">GCM10011578_050250</name>
</gene>
<keyword evidence="2" id="KW-1185">Reference proteome</keyword>
<protein>
    <submittedName>
        <fullName evidence="1">Uncharacterized protein</fullName>
    </submittedName>
</protein>
<accession>A0A918CTB9</accession>